<name>A0ABV9FG23_9BACL</name>
<dbReference type="SUPFAM" id="SSF51735">
    <property type="entry name" value="NAD(P)-binding Rossmann-fold domains"/>
    <property type="match status" value="1"/>
</dbReference>
<dbReference type="SUPFAM" id="SSF48179">
    <property type="entry name" value="6-phosphogluconate dehydrogenase C-terminal domain-like"/>
    <property type="match status" value="1"/>
</dbReference>
<comment type="similarity">
    <text evidence="1">Belongs to the HIBADH-related family.</text>
</comment>
<proteinExistence type="inferred from homology"/>
<dbReference type="EC" id="1.1.-.-" evidence="6"/>
<dbReference type="Pfam" id="PF14833">
    <property type="entry name" value="NAD_binding_11"/>
    <property type="match status" value="1"/>
</dbReference>
<gene>
    <name evidence="6" type="ORF">ACFO3S_21860</name>
</gene>
<dbReference type="Proteomes" id="UP001596028">
    <property type="component" value="Unassembled WGS sequence"/>
</dbReference>
<evidence type="ECO:0000259" key="5">
    <source>
        <dbReference type="Pfam" id="PF14833"/>
    </source>
</evidence>
<dbReference type="EMBL" id="JBHSEP010000020">
    <property type="protein sequence ID" value="MFC4600906.1"/>
    <property type="molecule type" value="Genomic_DNA"/>
</dbReference>
<keyword evidence="7" id="KW-1185">Reference proteome</keyword>
<reference evidence="7" key="1">
    <citation type="journal article" date="2019" name="Int. J. Syst. Evol. Microbiol.">
        <title>The Global Catalogue of Microorganisms (GCM) 10K type strain sequencing project: providing services to taxonomists for standard genome sequencing and annotation.</title>
        <authorList>
            <consortium name="The Broad Institute Genomics Platform"/>
            <consortium name="The Broad Institute Genome Sequencing Center for Infectious Disease"/>
            <person name="Wu L."/>
            <person name="Ma J."/>
        </authorList>
    </citation>
    <scope>NUCLEOTIDE SEQUENCE [LARGE SCALE GENOMIC DNA]</scope>
    <source>
        <strain evidence="7">CCUG 49571</strain>
    </source>
</reference>
<dbReference type="PANTHER" id="PTHR43060">
    <property type="entry name" value="3-HYDROXYISOBUTYRATE DEHYDROGENASE-LIKE 1, MITOCHONDRIAL-RELATED"/>
    <property type="match status" value="1"/>
</dbReference>
<dbReference type="RefSeq" id="WP_378100423.1">
    <property type="nucleotide sequence ID" value="NZ_JBHSEP010000020.1"/>
</dbReference>
<dbReference type="Gene3D" id="3.40.50.720">
    <property type="entry name" value="NAD(P)-binding Rossmann-like Domain"/>
    <property type="match status" value="1"/>
</dbReference>
<keyword evidence="2 6" id="KW-0560">Oxidoreductase</keyword>
<organism evidence="6 7">
    <name type="scientific">Cohnella hongkongensis</name>
    <dbReference type="NCBI Taxonomy" id="178337"/>
    <lineage>
        <taxon>Bacteria</taxon>
        <taxon>Bacillati</taxon>
        <taxon>Bacillota</taxon>
        <taxon>Bacilli</taxon>
        <taxon>Bacillales</taxon>
        <taxon>Paenibacillaceae</taxon>
        <taxon>Cohnella</taxon>
    </lineage>
</organism>
<dbReference type="Gene3D" id="1.10.1040.10">
    <property type="entry name" value="N-(1-d-carboxylethyl)-l-norvaline Dehydrogenase, domain 2"/>
    <property type="match status" value="1"/>
</dbReference>
<protein>
    <submittedName>
        <fullName evidence="6">NAD(P)-dependent oxidoreductase</fullName>
        <ecNumber evidence="6">1.1.-.-</ecNumber>
    </submittedName>
</protein>
<dbReference type="InterPro" id="IPR036291">
    <property type="entry name" value="NAD(P)-bd_dom_sf"/>
</dbReference>
<evidence type="ECO:0000313" key="6">
    <source>
        <dbReference type="EMBL" id="MFC4600906.1"/>
    </source>
</evidence>
<evidence type="ECO:0000256" key="2">
    <source>
        <dbReference type="ARBA" id="ARBA00023002"/>
    </source>
</evidence>
<dbReference type="InterPro" id="IPR006115">
    <property type="entry name" value="6PGDH_NADP-bd"/>
</dbReference>
<evidence type="ECO:0000256" key="1">
    <source>
        <dbReference type="ARBA" id="ARBA00009080"/>
    </source>
</evidence>
<evidence type="ECO:0000256" key="3">
    <source>
        <dbReference type="ARBA" id="ARBA00023027"/>
    </source>
</evidence>
<dbReference type="InterPro" id="IPR002204">
    <property type="entry name" value="3-OH-isobutyrate_DH-rel_CS"/>
</dbReference>
<evidence type="ECO:0000259" key="4">
    <source>
        <dbReference type="Pfam" id="PF03446"/>
    </source>
</evidence>
<keyword evidence="3" id="KW-0520">NAD</keyword>
<dbReference type="GO" id="GO:0016491">
    <property type="term" value="F:oxidoreductase activity"/>
    <property type="evidence" value="ECO:0007669"/>
    <property type="project" value="UniProtKB-KW"/>
</dbReference>
<dbReference type="PIRSF" id="PIRSF000103">
    <property type="entry name" value="HIBADH"/>
    <property type="match status" value="1"/>
</dbReference>
<evidence type="ECO:0000313" key="7">
    <source>
        <dbReference type="Proteomes" id="UP001596028"/>
    </source>
</evidence>
<feature type="domain" description="3-hydroxyisobutyrate dehydrogenase-like NAD-binding" evidence="5">
    <location>
        <begin position="168"/>
        <end position="285"/>
    </location>
</feature>
<dbReference type="InterPro" id="IPR029154">
    <property type="entry name" value="HIBADH-like_NADP-bd"/>
</dbReference>
<dbReference type="Pfam" id="PF03446">
    <property type="entry name" value="NAD_binding_2"/>
    <property type="match status" value="1"/>
</dbReference>
<dbReference type="InterPro" id="IPR008927">
    <property type="entry name" value="6-PGluconate_DH-like_C_sf"/>
</dbReference>
<comment type="caution">
    <text evidence="6">The sequence shown here is derived from an EMBL/GenBank/DDBJ whole genome shotgun (WGS) entry which is preliminary data.</text>
</comment>
<dbReference type="PANTHER" id="PTHR43060:SF15">
    <property type="entry name" value="3-HYDROXYISOBUTYRATE DEHYDROGENASE-LIKE 1, MITOCHONDRIAL-RELATED"/>
    <property type="match status" value="1"/>
</dbReference>
<dbReference type="PROSITE" id="PS00895">
    <property type="entry name" value="3_HYDROXYISOBUT_DH"/>
    <property type="match status" value="1"/>
</dbReference>
<sequence length="295" mass="31200">MTTKQVLGFIGLGAMGFPMAKRLSENGFRIHTTVHRQAGAAEALAASGAVIHPTAADVFAQCAWVVTILPADRQMEEVLLAEEVLRNVHEKTVLLEMTSGSSGMVRQVAEQFAARGGRVLDAPVSGGTMGAARGTLTVMAGGDRALIAQLKPVLRRISAAVIPVGDVGAGKAVKAINQMLAGVHMAAAAEAVALAERQEVDREALRQVIRSSSGNSWIFENKSAAIYDRSFTPGFRLQWMKKDMAIAVEAADGLDLELPLASEALRLYAAAAEEDGELDFAAVSKRIVRRPAAEA</sequence>
<dbReference type="InterPro" id="IPR013328">
    <property type="entry name" value="6PGD_dom2"/>
</dbReference>
<accession>A0ABV9FG23</accession>
<feature type="domain" description="6-phosphogluconate dehydrogenase NADP-binding" evidence="4">
    <location>
        <begin position="7"/>
        <end position="163"/>
    </location>
</feature>
<dbReference type="InterPro" id="IPR015815">
    <property type="entry name" value="HIBADH-related"/>
</dbReference>